<reference evidence="3 4" key="1">
    <citation type="submission" date="2019-03" db="EMBL/GenBank/DDBJ databases">
        <title>Genomic Encyclopedia of Type Strains, Phase IV (KMG-IV): sequencing the most valuable type-strain genomes for metagenomic binning, comparative biology and taxonomic classification.</title>
        <authorList>
            <person name="Goeker M."/>
        </authorList>
    </citation>
    <scope>NUCLEOTIDE SEQUENCE [LARGE SCALE GENOMIC DNA]</scope>
    <source>
        <strain evidence="3 4">DSM 103923</strain>
    </source>
</reference>
<feature type="signal peptide" evidence="1">
    <location>
        <begin position="1"/>
        <end position="18"/>
    </location>
</feature>
<dbReference type="InterPro" id="IPR029058">
    <property type="entry name" value="AB_hydrolase_fold"/>
</dbReference>
<accession>A0A4R3JT93</accession>
<protein>
    <submittedName>
        <fullName evidence="3">Alpha-beta hydrolase superfamily lysophospholipase</fullName>
    </submittedName>
</protein>
<keyword evidence="4" id="KW-1185">Reference proteome</keyword>
<dbReference type="Pfam" id="PF12697">
    <property type="entry name" value="Abhydrolase_6"/>
    <property type="match status" value="1"/>
</dbReference>
<feature type="domain" description="AB hydrolase-1" evidence="2">
    <location>
        <begin position="45"/>
        <end position="260"/>
    </location>
</feature>
<gene>
    <name evidence="3" type="ORF">EDC61_11525</name>
</gene>
<dbReference type="AlphaFoldDB" id="A0A4R3JT93"/>
<feature type="chain" id="PRO_5020723915" evidence="1">
    <location>
        <begin position="19"/>
        <end position="278"/>
    </location>
</feature>
<dbReference type="RefSeq" id="WP_126461476.1">
    <property type="nucleotide sequence ID" value="NZ_AP018721.1"/>
</dbReference>
<dbReference type="EMBL" id="SLZY01000015">
    <property type="protein sequence ID" value="TCS70558.1"/>
    <property type="molecule type" value="Genomic_DNA"/>
</dbReference>
<comment type="caution">
    <text evidence="3">The sequence shown here is derived from an EMBL/GenBank/DDBJ whole genome shotgun (WGS) entry which is preliminary data.</text>
</comment>
<name>A0A4R3JT93_9PROT</name>
<evidence type="ECO:0000256" key="1">
    <source>
        <dbReference type="SAM" id="SignalP"/>
    </source>
</evidence>
<dbReference type="SUPFAM" id="SSF53474">
    <property type="entry name" value="alpha/beta-Hydrolases"/>
    <property type="match status" value="1"/>
</dbReference>
<dbReference type="Gene3D" id="3.40.50.1820">
    <property type="entry name" value="alpha/beta hydrolase"/>
    <property type="match status" value="1"/>
</dbReference>
<dbReference type="PANTHER" id="PTHR42886:SF29">
    <property type="entry name" value="PUMMELIG, ISOFORM A"/>
    <property type="match status" value="1"/>
</dbReference>
<evidence type="ECO:0000313" key="4">
    <source>
        <dbReference type="Proteomes" id="UP000295135"/>
    </source>
</evidence>
<organism evidence="3 4">
    <name type="scientific">Sulfuritortus calidifontis</name>
    <dbReference type="NCBI Taxonomy" id="1914471"/>
    <lineage>
        <taxon>Bacteria</taxon>
        <taxon>Pseudomonadati</taxon>
        <taxon>Pseudomonadota</taxon>
        <taxon>Betaproteobacteria</taxon>
        <taxon>Nitrosomonadales</taxon>
        <taxon>Thiobacillaceae</taxon>
        <taxon>Sulfuritortus</taxon>
    </lineage>
</organism>
<evidence type="ECO:0000313" key="3">
    <source>
        <dbReference type="EMBL" id="TCS70558.1"/>
    </source>
</evidence>
<proteinExistence type="predicted"/>
<evidence type="ECO:0000259" key="2">
    <source>
        <dbReference type="Pfam" id="PF12697"/>
    </source>
</evidence>
<dbReference type="PANTHER" id="PTHR42886">
    <property type="entry name" value="RE40534P-RELATED"/>
    <property type="match status" value="1"/>
</dbReference>
<sequence>MHIWVSLLLALTSTWAQAEIVTLAVNGKLTARAEYHAGKPDKPAVLMLHGFLQTHEFPTTQRLANNLAGEGYTVLSPTLSLNIPNRRQSLSCEAIHTHIMDGAVRELRVWLDWLKKRRKSIVLLGHSFGSVHLLAYLQAHPDPAVRKLIGVSIIEGRLYAGEQKRGQIIRQLRAMSRNQNTAIVKHQFTFCKQLQGTPQSLLSYLEWSPERILSTINQVPLPMTFIVGSEDDLFGPDWIDRLRLTRAKVVIVEGADHFMDGEHEFTLLDDVLAELKDA</sequence>
<keyword evidence="3" id="KW-0378">Hydrolase</keyword>
<keyword evidence="1" id="KW-0732">Signal</keyword>
<dbReference type="Proteomes" id="UP000295135">
    <property type="component" value="Unassembled WGS sequence"/>
</dbReference>
<dbReference type="OrthoDB" id="9780765at2"/>
<dbReference type="InterPro" id="IPR000073">
    <property type="entry name" value="AB_hydrolase_1"/>
</dbReference>
<dbReference type="GO" id="GO:0016787">
    <property type="term" value="F:hydrolase activity"/>
    <property type="evidence" value="ECO:0007669"/>
    <property type="project" value="UniProtKB-KW"/>
</dbReference>